<dbReference type="EMBL" id="CP001600">
    <property type="protein sequence ID" value="ACR68692.1"/>
    <property type="molecule type" value="Genomic_DNA"/>
</dbReference>
<proteinExistence type="predicted"/>
<sequence length="37" mass="4487">MEEPQKRVLYIRFKQLEKLAVPDVCRKLDISDITFYT</sequence>
<name>C5BFH5_EDWI9</name>
<dbReference type="AlphaFoldDB" id="C5BFH5"/>
<reference evidence="1 2" key="2">
    <citation type="journal article" date="2012" name="J. Bacteriol.">
        <title>Genome Sequence of Edwardsiella ictaluri 93-146, a Strain Associated with a Natural Channel Catfish Outbreak of Enteric Septicemia of Catfish.</title>
        <authorList>
            <person name="Williams M.L."/>
            <person name="Gillaspy A.F."/>
            <person name="Dyer D.W."/>
            <person name="Thune R.L."/>
            <person name="Waldbieser G.C."/>
            <person name="Schuster S.C."/>
            <person name="Gipson J."/>
            <person name="Zaitshik J."/>
            <person name="Landry C."/>
            <person name="Banes M.M."/>
            <person name="Lawrence M.L."/>
        </authorList>
    </citation>
    <scope>NUCLEOTIDE SEQUENCE [LARGE SCALE GENOMIC DNA]</scope>
    <source>
        <strain evidence="1 2">93-146</strain>
    </source>
</reference>
<gene>
    <name evidence="1" type="ordered locus">NT01EI_1506</name>
</gene>
<dbReference type="Proteomes" id="UP000001485">
    <property type="component" value="Chromosome"/>
</dbReference>
<evidence type="ECO:0000313" key="1">
    <source>
        <dbReference type="EMBL" id="ACR68692.1"/>
    </source>
</evidence>
<organism evidence="1 2">
    <name type="scientific">Edwardsiella ictaluri (strain 93-146)</name>
    <dbReference type="NCBI Taxonomy" id="634503"/>
    <lineage>
        <taxon>Bacteria</taxon>
        <taxon>Pseudomonadati</taxon>
        <taxon>Pseudomonadota</taxon>
        <taxon>Gammaproteobacteria</taxon>
        <taxon>Enterobacterales</taxon>
        <taxon>Hafniaceae</taxon>
        <taxon>Edwardsiella</taxon>
    </lineage>
</organism>
<dbReference type="HOGENOM" id="CLU_3343049_0_0_6"/>
<dbReference type="KEGG" id="eic:NT01EI_1506"/>
<protein>
    <submittedName>
        <fullName evidence="1">Uncharacterized protein</fullName>
    </submittedName>
</protein>
<accession>C5BFH5</accession>
<evidence type="ECO:0000313" key="2">
    <source>
        <dbReference type="Proteomes" id="UP000001485"/>
    </source>
</evidence>
<reference evidence="2" key="1">
    <citation type="submission" date="2009-03" db="EMBL/GenBank/DDBJ databases">
        <title>Complete genome sequence of Edwardsiella ictaluri 93-146.</title>
        <authorList>
            <person name="Williams M.L."/>
            <person name="Gillaspy A.F."/>
            <person name="Dyer D.W."/>
            <person name="Thune R.L."/>
            <person name="Waldbieser G.C."/>
            <person name="Schuster S.C."/>
            <person name="Gipson J."/>
            <person name="Zaitshik J."/>
            <person name="Landry C."/>
            <person name="Lawrence M.L."/>
        </authorList>
    </citation>
    <scope>NUCLEOTIDE SEQUENCE [LARGE SCALE GENOMIC DNA]</scope>
    <source>
        <strain evidence="2">93-146</strain>
    </source>
</reference>